<reference evidence="9" key="1">
    <citation type="journal article" date="2018" name="Nat. Microbiol.">
        <title>Leveraging single-cell genomics to expand the fungal tree of life.</title>
        <authorList>
            <person name="Ahrendt S.R."/>
            <person name="Quandt C.A."/>
            <person name="Ciobanu D."/>
            <person name="Clum A."/>
            <person name="Salamov A."/>
            <person name="Andreopoulos B."/>
            <person name="Cheng J.F."/>
            <person name="Woyke T."/>
            <person name="Pelin A."/>
            <person name="Henrissat B."/>
            <person name="Reynolds N.K."/>
            <person name="Benny G.L."/>
            <person name="Smith M.E."/>
            <person name="James T.Y."/>
            <person name="Grigoriev I.V."/>
        </authorList>
    </citation>
    <scope>NUCLEOTIDE SEQUENCE [LARGE SCALE GENOMIC DNA]</scope>
</reference>
<keyword evidence="1 3" id="KW-0728">SH3 domain</keyword>
<dbReference type="Gene3D" id="2.30.30.40">
    <property type="entry name" value="SH3 Domains"/>
    <property type="match status" value="1"/>
</dbReference>
<feature type="non-terminal residue" evidence="8">
    <location>
        <position position="1"/>
    </location>
</feature>
<feature type="domain" description="SH3" evidence="6">
    <location>
        <begin position="306"/>
        <end position="369"/>
    </location>
</feature>
<dbReference type="PROSITE" id="PS51741">
    <property type="entry name" value="F_BAR"/>
    <property type="match status" value="1"/>
</dbReference>
<dbReference type="InterPro" id="IPR027267">
    <property type="entry name" value="AH/BAR_dom_sf"/>
</dbReference>
<keyword evidence="9" id="KW-1185">Reference proteome</keyword>
<evidence type="ECO:0000256" key="4">
    <source>
        <dbReference type="PROSITE-ProRule" id="PRU01077"/>
    </source>
</evidence>
<feature type="domain" description="F-BAR" evidence="7">
    <location>
        <begin position="1"/>
        <end position="94"/>
    </location>
</feature>
<dbReference type="PANTHER" id="PTHR15735:SF12">
    <property type="entry name" value="CDC42-INTERACTING PROTEIN 4, ISOFORM B"/>
    <property type="match status" value="1"/>
</dbReference>
<dbReference type="PANTHER" id="PTHR15735">
    <property type="entry name" value="FCH AND DOUBLE SH3 DOMAINS PROTEIN"/>
    <property type="match status" value="1"/>
</dbReference>
<dbReference type="InterPro" id="IPR001452">
    <property type="entry name" value="SH3_domain"/>
</dbReference>
<dbReference type="CDD" id="cd00174">
    <property type="entry name" value="SH3"/>
    <property type="match status" value="1"/>
</dbReference>
<dbReference type="OrthoDB" id="8783038at2759"/>
<dbReference type="InterPro" id="IPR057870">
    <property type="entry name" value="HR1_TOCA"/>
</dbReference>
<evidence type="ECO:0000256" key="1">
    <source>
        <dbReference type="ARBA" id="ARBA00022443"/>
    </source>
</evidence>
<dbReference type="InterPro" id="IPR036028">
    <property type="entry name" value="SH3-like_dom_sf"/>
</dbReference>
<evidence type="ECO:0000313" key="9">
    <source>
        <dbReference type="Proteomes" id="UP000269721"/>
    </source>
</evidence>
<dbReference type="AlphaFoldDB" id="A0A4P9WNM5"/>
<proteinExistence type="predicted"/>
<organism evidence="8 9">
    <name type="scientific">Blyttiomyces helicus</name>
    <dbReference type="NCBI Taxonomy" id="388810"/>
    <lineage>
        <taxon>Eukaryota</taxon>
        <taxon>Fungi</taxon>
        <taxon>Fungi incertae sedis</taxon>
        <taxon>Chytridiomycota</taxon>
        <taxon>Chytridiomycota incertae sedis</taxon>
        <taxon>Chytridiomycetes</taxon>
        <taxon>Chytridiomycetes incertae sedis</taxon>
        <taxon>Blyttiomyces</taxon>
    </lineage>
</organism>
<feature type="region of interest" description="Disordered" evidence="5">
    <location>
        <begin position="253"/>
        <end position="307"/>
    </location>
</feature>
<feature type="compositionally biased region" description="Pro residues" evidence="5">
    <location>
        <begin position="287"/>
        <end position="297"/>
    </location>
</feature>
<protein>
    <recommendedName>
        <fullName evidence="10">SH3 domain-containing protein</fullName>
    </recommendedName>
</protein>
<accession>A0A4P9WNM5</accession>
<sequence length="369" mass="41025">LRTDAEKKATLAAEATNQYKQCLVETNVKKDRYYKETIPAILNVMQEGDENNRVAFVKTTLSKYSQVLGEQQPGIKSSIDGMADIFANISGKYDSDLFVKLMRSGEPFPADFQFEEKPLKEFSATRKPTTRGLTSSRDQMDDKQEDAIISMPAKQGRKKAMERIKTLDKDLVEIEKKRNGLDTLGAVYKDKPQLSQDPKVAQDLREQREALDKRSETLILKKHKLMCYIANIDGTPPPDTPACLVGKPLTSPITPFSDTGNEEDSPAAASFESHNEEAESEEQSSSAPPPPPPPPGRGAPHDEGETILGRAKALFDFEATPNSQELTIKAGDELDILEKQEDGWWKVRTADPSTMTREGFVPGNYTEEL</sequence>
<keyword evidence="2 4" id="KW-0175">Coiled coil</keyword>
<evidence type="ECO:0000259" key="6">
    <source>
        <dbReference type="PROSITE" id="PS50002"/>
    </source>
</evidence>
<dbReference type="InterPro" id="IPR031160">
    <property type="entry name" value="F_BAR_dom"/>
</dbReference>
<dbReference type="Proteomes" id="UP000269721">
    <property type="component" value="Unassembled WGS sequence"/>
</dbReference>
<gene>
    <name evidence="8" type="ORF">BDK51DRAFT_34406</name>
</gene>
<dbReference type="SUPFAM" id="SSF103657">
    <property type="entry name" value="BAR/IMD domain-like"/>
    <property type="match status" value="1"/>
</dbReference>
<dbReference type="PRINTS" id="PR00452">
    <property type="entry name" value="SH3DOMAIN"/>
</dbReference>
<name>A0A4P9WNM5_9FUNG</name>
<dbReference type="Pfam" id="PF25610">
    <property type="entry name" value="HR1_TOCA"/>
    <property type="match status" value="1"/>
</dbReference>
<dbReference type="Gene3D" id="1.20.1270.60">
    <property type="entry name" value="Arfaptin homology (AH) domain/BAR domain"/>
    <property type="match status" value="1"/>
</dbReference>
<evidence type="ECO:0000256" key="3">
    <source>
        <dbReference type="PROSITE-ProRule" id="PRU00192"/>
    </source>
</evidence>
<dbReference type="PROSITE" id="PS50002">
    <property type="entry name" value="SH3"/>
    <property type="match status" value="1"/>
</dbReference>
<dbReference type="SMART" id="SM00326">
    <property type="entry name" value="SH3"/>
    <property type="match status" value="1"/>
</dbReference>
<evidence type="ECO:0008006" key="10">
    <source>
        <dbReference type="Google" id="ProtNLM"/>
    </source>
</evidence>
<evidence type="ECO:0000256" key="5">
    <source>
        <dbReference type="SAM" id="MobiDB-lite"/>
    </source>
</evidence>
<dbReference type="Pfam" id="PF00018">
    <property type="entry name" value="SH3_1"/>
    <property type="match status" value="1"/>
</dbReference>
<evidence type="ECO:0000313" key="8">
    <source>
        <dbReference type="EMBL" id="RKO93298.1"/>
    </source>
</evidence>
<evidence type="ECO:0000259" key="7">
    <source>
        <dbReference type="PROSITE" id="PS51741"/>
    </source>
</evidence>
<evidence type="ECO:0000256" key="2">
    <source>
        <dbReference type="ARBA" id="ARBA00023054"/>
    </source>
</evidence>
<dbReference type="Gene3D" id="6.10.140.470">
    <property type="match status" value="1"/>
</dbReference>
<dbReference type="EMBL" id="KZ994297">
    <property type="protein sequence ID" value="RKO93298.1"/>
    <property type="molecule type" value="Genomic_DNA"/>
</dbReference>
<dbReference type="SUPFAM" id="SSF50044">
    <property type="entry name" value="SH3-domain"/>
    <property type="match status" value="1"/>
</dbReference>